<evidence type="ECO:0000256" key="4">
    <source>
        <dbReference type="ARBA" id="ARBA00022531"/>
    </source>
</evidence>
<evidence type="ECO:0000256" key="10">
    <source>
        <dbReference type="HAMAP-Rule" id="MF_00437"/>
    </source>
</evidence>
<evidence type="ECO:0000256" key="9">
    <source>
        <dbReference type="ARBA" id="ARBA00046286"/>
    </source>
</evidence>
<dbReference type="InterPro" id="IPR003359">
    <property type="entry name" value="PSI_Ycf4_assembly"/>
</dbReference>
<dbReference type="PANTHER" id="PTHR33288:SF4">
    <property type="entry name" value="PHOTOSYSTEM I ASSEMBLY PROTEIN YCF4"/>
    <property type="match status" value="1"/>
</dbReference>
<keyword evidence="11" id="KW-0150">Chloroplast</keyword>
<comment type="subcellular location">
    <subcellularLocation>
        <location evidence="9">Plastid thylakoid membrane</location>
        <topology evidence="9">Multi-pass membrane protein</topology>
    </subcellularLocation>
    <subcellularLocation>
        <location evidence="10">Plastid</location>
        <location evidence="10">Chloroplast thylakoid membrane</location>
        <topology evidence="10">Multi-pass membrane protein</topology>
    </subcellularLocation>
</comment>
<dbReference type="EMBL" id="PQ140142">
    <property type="protein sequence ID" value="XDR06740.1"/>
    <property type="molecule type" value="Genomic_DNA"/>
</dbReference>
<organism evidence="11">
    <name type="scientific">Ophioglossum hongii</name>
    <dbReference type="NCBI Taxonomy" id="3238578"/>
    <lineage>
        <taxon>Eukaryota</taxon>
        <taxon>Viridiplantae</taxon>
        <taxon>Streptophyta</taxon>
        <taxon>Embryophyta</taxon>
        <taxon>Tracheophyta</taxon>
        <taxon>Polypodiopsida</taxon>
        <taxon>Ophioglossidae</taxon>
        <taxon>Ophioglossales</taxon>
        <taxon>Ophioglossaceae</taxon>
        <taxon>Ophioglossoideae</taxon>
        <taxon>Ophioglossum</taxon>
    </lineage>
</organism>
<dbReference type="PANTHER" id="PTHR33288">
    <property type="match status" value="1"/>
</dbReference>
<dbReference type="AlphaFoldDB" id="A0AB39U2E2"/>
<accession>A0AB39U2E2</accession>
<comment type="function">
    <text evidence="1 10">Seems to be required for the assembly of the photosystem I complex.</text>
</comment>
<evidence type="ECO:0000256" key="7">
    <source>
        <dbReference type="ARBA" id="ARBA00023078"/>
    </source>
</evidence>
<dbReference type="Pfam" id="PF02392">
    <property type="entry name" value="Ycf4"/>
    <property type="match status" value="1"/>
</dbReference>
<proteinExistence type="inferred from homology"/>
<keyword evidence="11" id="KW-0934">Plastid</keyword>
<feature type="transmembrane region" description="Helical" evidence="10">
    <location>
        <begin position="21"/>
        <end position="43"/>
    </location>
</feature>
<evidence type="ECO:0000256" key="6">
    <source>
        <dbReference type="ARBA" id="ARBA00022989"/>
    </source>
</evidence>
<evidence type="ECO:0000313" key="11">
    <source>
        <dbReference type="EMBL" id="XDR06656.1"/>
    </source>
</evidence>
<keyword evidence="4 10" id="KW-0602">Photosynthesis</keyword>
<dbReference type="GO" id="GO:0015979">
    <property type="term" value="P:photosynthesis"/>
    <property type="evidence" value="ECO:0007669"/>
    <property type="project" value="UniProtKB-UniRule"/>
</dbReference>
<keyword evidence="6 10" id="KW-1133">Transmembrane helix</keyword>
<gene>
    <name evidence="10 11" type="primary">ycf4</name>
</gene>
<sequence>MDWQSEWVRVESVRGARRSSNIFWAFLLVLGALGFFLAGFSSYLGRDVIPFLPSQQIVFIPQGIAMCFYGIAGLFLGSYLWCTILWDVGGGYNLFNKREGIVRISRWGFPGENRRICIQFYVRDIQAIRLGVREGIYPRSALCIRVRGHQDIPLIHTGEGLVLGEAEEKAAELARFLGVSIEGL</sequence>
<comment type="similarity">
    <text evidence="2 10">Belongs to the Ycf4 family.</text>
</comment>
<keyword evidence="5 10" id="KW-0812">Transmembrane</keyword>
<evidence type="ECO:0000256" key="5">
    <source>
        <dbReference type="ARBA" id="ARBA00022692"/>
    </source>
</evidence>
<dbReference type="NCBIfam" id="NF002712">
    <property type="entry name" value="PRK02542.1"/>
    <property type="match status" value="1"/>
</dbReference>
<dbReference type="GO" id="GO:0009535">
    <property type="term" value="C:chloroplast thylakoid membrane"/>
    <property type="evidence" value="ECO:0007669"/>
    <property type="project" value="UniProtKB-SubCell"/>
</dbReference>
<dbReference type="GO" id="GO:0009522">
    <property type="term" value="C:photosystem I"/>
    <property type="evidence" value="ECO:0007669"/>
    <property type="project" value="InterPro"/>
</dbReference>
<feature type="transmembrane region" description="Helical" evidence="10">
    <location>
        <begin position="63"/>
        <end position="88"/>
    </location>
</feature>
<reference evidence="11" key="1">
    <citation type="submission" date="2024-07" db="EMBL/GenBank/DDBJ databases">
        <authorList>
            <person name="Jiangping S."/>
            <person name="Xinsheng Q."/>
            <person name="Yuehong Y."/>
            <person name="Minyu L."/>
        </authorList>
    </citation>
    <scope>NUCLEOTIDE SEQUENCE</scope>
</reference>
<keyword evidence="7 10" id="KW-0793">Thylakoid</keyword>
<dbReference type="EMBL" id="PQ140141">
    <property type="protein sequence ID" value="XDR06656.1"/>
    <property type="molecule type" value="Genomic_DNA"/>
</dbReference>
<evidence type="ECO:0000256" key="3">
    <source>
        <dbReference type="ARBA" id="ARBA00015395"/>
    </source>
</evidence>
<evidence type="ECO:0000256" key="8">
    <source>
        <dbReference type="ARBA" id="ARBA00023136"/>
    </source>
</evidence>
<dbReference type="HAMAP" id="MF_00437">
    <property type="entry name" value="Ycf4"/>
    <property type="match status" value="1"/>
</dbReference>
<evidence type="ECO:0000256" key="1">
    <source>
        <dbReference type="ARBA" id="ARBA00002862"/>
    </source>
</evidence>
<protein>
    <recommendedName>
        <fullName evidence="3 10">Photosystem I assembly protein Ycf4</fullName>
    </recommendedName>
</protein>
<evidence type="ECO:0000256" key="2">
    <source>
        <dbReference type="ARBA" id="ARBA00008198"/>
    </source>
</evidence>
<name>A0AB39U2E2_9MONI</name>
<geneLocation type="chloroplast" evidence="11"/>
<keyword evidence="8 10" id="KW-0472">Membrane</keyword>